<dbReference type="OrthoDB" id="9806326at2"/>
<evidence type="ECO:0000313" key="3">
    <source>
        <dbReference type="Proteomes" id="UP000321129"/>
    </source>
</evidence>
<dbReference type="PANTHER" id="PTHR40590">
    <property type="entry name" value="CYTOPLASMIC PROTEIN-RELATED"/>
    <property type="match status" value="1"/>
</dbReference>
<name>A0A5C6U7M1_9SPHN</name>
<dbReference type="InterPro" id="IPR002816">
    <property type="entry name" value="TraB/PrgY/GumN_fam"/>
</dbReference>
<protein>
    <submittedName>
        <fullName evidence="2">TraB/GumN family protein</fullName>
    </submittedName>
</protein>
<evidence type="ECO:0000256" key="1">
    <source>
        <dbReference type="SAM" id="SignalP"/>
    </source>
</evidence>
<dbReference type="Pfam" id="PF01963">
    <property type="entry name" value="TraB_PrgY_gumN"/>
    <property type="match status" value="1"/>
</dbReference>
<dbReference type="RefSeq" id="WP_147122804.1">
    <property type="nucleotide sequence ID" value="NZ_VOPY01000002.1"/>
</dbReference>
<organism evidence="2 3">
    <name type="scientific">Flavisphingopyxis soli</name>
    <dbReference type="NCBI Taxonomy" id="2601267"/>
    <lineage>
        <taxon>Bacteria</taxon>
        <taxon>Pseudomonadati</taxon>
        <taxon>Pseudomonadota</taxon>
        <taxon>Alphaproteobacteria</taxon>
        <taxon>Sphingomonadales</taxon>
        <taxon>Sphingopyxidaceae</taxon>
        <taxon>Flavisphingopyxis</taxon>
    </lineage>
</organism>
<comment type="caution">
    <text evidence="2">The sequence shown here is derived from an EMBL/GenBank/DDBJ whole genome shotgun (WGS) entry which is preliminary data.</text>
</comment>
<sequence length="306" mass="32766">MTFRKVLRLAALPLMLGLAGCATTGDLAANGAAAFDRGDADPAIWVIKDADTTIYLFGTIHLLKPDLVWFDDAVKTAFDASDELVLEMVEPDAATMQQVIMARAMASDGIALRDRLDDAQRTRYDAALGQMGMAPATFDKLKPWAAAITLSTMPMQKLGFDPDAGVEKIVANGAKSGGKKIAAVETFDEQIGFFDALPVADQIAFLMATIDGLPDLAKETARMERDWATGDVADLAALLNEGLKTTPTLGKILLADRNARWAAWLDERMKQPGTVFMAVGAGHLAGDASVQAYLAQRGIVATRIDY</sequence>
<feature type="signal peptide" evidence="1">
    <location>
        <begin position="1"/>
        <end position="24"/>
    </location>
</feature>
<keyword evidence="1" id="KW-0732">Signal</keyword>
<dbReference type="InterPro" id="IPR047111">
    <property type="entry name" value="YbaP-like"/>
</dbReference>
<dbReference type="EMBL" id="VOPY01000002">
    <property type="protein sequence ID" value="TXC68849.1"/>
    <property type="molecule type" value="Genomic_DNA"/>
</dbReference>
<gene>
    <name evidence="2" type="ORF">FSZ31_07725</name>
</gene>
<evidence type="ECO:0000313" key="2">
    <source>
        <dbReference type="EMBL" id="TXC68849.1"/>
    </source>
</evidence>
<dbReference type="AlphaFoldDB" id="A0A5C6U7M1"/>
<proteinExistence type="predicted"/>
<keyword evidence="3" id="KW-1185">Reference proteome</keyword>
<dbReference type="PROSITE" id="PS51257">
    <property type="entry name" value="PROKAR_LIPOPROTEIN"/>
    <property type="match status" value="1"/>
</dbReference>
<reference evidence="2 3" key="1">
    <citation type="submission" date="2019-08" db="EMBL/GenBank/DDBJ databases">
        <title>Sphingorhabdus soil sp. nov., isolated from arctic soil.</title>
        <authorList>
            <person name="Liu Y."/>
        </authorList>
    </citation>
    <scope>NUCLEOTIDE SEQUENCE [LARGE SCALE GENOMIC DNA]</scope>
    <source>
        <strain evidence="2 3">D-2Q-5-6</strain>
    </source>
</reference>
<accession>A0A5C6U7M1</accession>
<dbReference type="PANTHER" id="PTHR40590:SF1">
    <property type="entry name" value="CYTOPLASMIC PROTEIN"/>
    <property type="match status" value="1"/>
</dbReference>
<feature type="chain" id="PRO_5022889695" evidence="1">
    <location>
        <begin position="25"/>
        <end position="306"/>
    </location>
</feature>
<dbReference type="CDD" id="cd14789">
    <property type="entry name" value="Tiki"/>
    <property type="match status" value="1"/>
</dbReference>
<dbReference type="Proteomes" id="UP000321129">
    <property type="component" value="Unassembled WGS sequence"/>
</dbReference>